<protein>
    <submittedName>
        <fullName evidence="2">OmpW family protein</fullName>
    </submittedName>
</protein>
<dbReference type="Pfam" id="PF03922">
    <property type="entry name" value="OmpW"/>
    <property type="match status" value="1"/>
</dbReference>
<keyword evidence="1" id="KW-0732">Signal</keyword>
<dbReference type="GO" id="GO:0055085">
    <property type="term" value="P:transmembrane transport"/>
    <property type="evidence" value="ECO:0007669"/>
    <property type="project" value="TreeGrafter"/>
</dbReference>
<gene>
    <name evidence="2" type="ORF">DZC52_08170</name>
</gene>
<dbReference type="RefSeq" id="WP_116650644.1">
    <property type="nucleotide sequence ID" value="NZ_QUZK01000035.1"/>
</dbReference>
<dbReference type="Proteomes" id="UP000260351">
    <property type="component" value="Unassembled WGS sequence"/>
</dbReference>
<dbReference type="AlphaFoldDB" id="A0A3E1K8N8"/>
<organism evidence="2 3">
    <name type="scientific">Wenzhouxiangella sediminis</name>
    <dbReference type="NCBI Taxonomy" id="1792836"/>
    <lineage>
        <taxon>Bacteria</taxon>
        <taxon>Pseudomonadati</taxon>
        <taxon>Pseudomonadota</taxon>
        <taxon>Gammaproteobacteria</taxon>
        <taxon>Chromatiales</taxon>
        <taxon>Wenzhouxiangellaceae</taxon>
        <taxon>Wenzhouxiangella</taxon>
    </lineage>
</organism>
<name>A0A3E1K8N8_9GAMM</name>
<sequence>MNHKKILLTATLALFSFNALAQSQGDWLVRLGVGYVSPDVDSSNLVFEGIELADYRIDVDDNTRPIINFTYMATDNLGVELLAAWPFDHSVEGDGALSALGKLGSTKHLPPTLSLQYHFRPDQTFRPYAGVGLNYTKFFDERTTESLHQGIIGTSNAALGTDYSGGSTDMSIDDSFGIALQLGADVALNDAWFLNFDLRWIDIEADAELNTTTVDGGGFEVDLNSRISADIDPWVFSTAIGLRF</sequence>
<dbReference type="EMBL" id="QUZK01000035">
    <property type="protein sequence ID" value="RFF30451.1"/>
    <property type="molecule type" value="Genomic_DNA"/>
</dbReference>
<dbReference type="PANTHER" id="PTHR36920">
    <property type="match status" value="1"/>
</dbReference>
<dbReference type="OrthoDB" id="9807574at2"/>
<comment type="caution">
    <text evidence="2">The sequence shown here is derived from an EMBL/GenBank/DDBJ whole genome shotgun (WGS) entry which is preliminary data.</text>
</comment>
<feature type="chain" id="PRO_5017657192" evidence="1">
    <location>
        <begin position="22"/>
        <end position="244"/>
    </location>
</feature>
<evidence type="ECO:0000313" key="3">
    <source>
        <dbReference type="Proteomes" id="UP000260351"/>
    </source>
</evidence>
<evidence type="ECO:0000313" key="2">
    <source>
        <dbReference type="EMBL" id="RFF30451.1"/>
    </source>
</evidence>
<keyword evidence="3" id="KW-1185">Reference proteome</keyword>
<feature type="signal peptide" evidence="1">
    <location>
        <begin position="1"/>
        <end position="21"/>
    </location>
</feature>
<dbReference type="InterPro" id="IPR005618">
    <property type="entry name" value="OMPW"/>
</dbReference>
<dbReference type="SUPFAM" id="SSF56925">
    <property type="entry name" value="OMPA-like"/>
    <property type="match status" value="1"/>
</dbReference>
<dbReference type="InterPro" id="IPR011250">
    <property type="entry name" value="OMP/PagP_B-barrel"/>
</dbReference>
<accession>A0A3E1K8N8</accession>
<dbReference type="GO" id="GO:0019867">
    <property type="term" value="C:outer membrane"/>
    <property type="evidence" value="ECO:0007669"/>
    <property type="project" value="InterPro"/>
</dbReference>
<dbReference type="PANTHER" id="PTHR36920:SF1">
    <property type="entry name" value="OUTER MEMBRANE PROTEIN W"/>
    <property type="match status" value="1"/>
</dbReference>
<reference evidence="2 3" key="1">
    <citation type="submission" date="2018-08" db="EMBL/GenBank/DDBJ databases">
        <title>Wenzhouxiangella salilacus sp. nov., a novel bacterium isolated from a saline lake in Xinjiang Province, China.</title>
        <authorList>
            <person name="Han S."/>
        </authorList>
    </citation>
    <scope>NUCLEOTIDE SEQUENCE [LARGE SCALE GENOMIC DNA]</scope>
    <source>
        <strain evidence="2 3">XDB06</strain>
    </source>
</reference>
<dbReference type="Gene3D" id="2.40.160.20">
    <property type="match status" value="1"/>
</dbReference>
<evidence type="ECO:0000256" key="1">
    <source>
        <dbReference type="SAM" id="SignalP"/>
    </source>
</evidence>
<proteinExistence type="predicted"/>